<name>F8Q1K1_SERL3</name>
<evidence type="ECO:0000313" key="2">
    <source>
        <dbReference type="Proteomes" id="UP000008063"/>
    </source>
</evidence>
<evidence type="ECO:0008006" key="3">
    <source>
        <dbReference type="Google" id="ProtNLM"/>
    </source>
</evidence>
<evidence type="ECO:0000313" key="1">
    <source>
        <dbReference type="EMBL" id="EGN98179.1"/>
    </source>
</evidence>
<keyword evidence="2" id="KW-1185">Reference proteome</keyword>
<dbReference type="OMA" id="HYEKDGN"/>
<accession>F8Q1K1</accession>
<organism evidence="2">
    <name type="scientific">Serpula lacrymans var. lacrymans (strain S7.3)</name>
    <name type="common">Dry rot fungus</name>
    <dbReference type="NCBI Taxonomy" id="936435"/>
    <lineage>
        <taxon>Eukaryota</taxon>
        <taxon>Fungi</taxon>
        <taxon>Dikarya</taxon>
        <taxon>Basidiomycota</taxon>
        <taxon>Agaricomycotina</taxon>
        <taxon>Agaricomycetes</taxon>
        <taxon>Agaricomycetidae</taxon>
        <taxon>Boletales</taxon>
        <taxon>Coniophorineae</taxon>
        <taxon>Serpulaceae</taxon>
        <taxon>Serpula</taxon>
    </lineage>
</organism>
<gene>
    <name evidence="1" type="ORF">SERLA73DRAFT_56205</name>
</gene>
<reference evidence="2" key="1">
    <citation type="journal article" date="2011" name="Science">
        <title>The plant cell wall-decomposing machinery underlies the functional diversity of forest fungi.</title>
        <authorList>
            <person name="Eastwood D.C."/>
            <person name="Floudas D."/>
            <person name="Binder M."/>
            <person name="Majcherczyk A."/>
            <person name="Schneider P."/>
            <person name="Aerts A."/>
            <person name="Asiegbu F.O."/>
            <person name="Baker S.E."/>
            <person name="Barry K."/>
            <person name="Bendiksby M."/>
            <person name="Blumentritt M."/>
            <person name="Coutinho P.M."/>
            <person name="Cullen D."/>
            <person name="de Vries R.P."/>
            <person name="Gathman A."/>
            <person name="Goodell B."/>
            <person name="Henrissat B."/>
            <person name="Ihrmark K."/>
            <person name="Kauserud H."/>
            <person name="Kohler A."/>
            <person name="LaButti K."/>
            <person name="Lapidus A."/>
            <person name="Lavin J.L."/>
            <person name="Lee Y.-H."/>
            <person name="Lindquist E."/>
            <person name="Lilly W."/>
            <person name="Lucas S."/>
            <person name="Morin E."/>
            <person name="Murat C."/>
            <person name="Oguiza J.A."/>
            <person name="Park J."/>
            <person name="Pisabarro A.G."/>
            <person name="Riley R."/>
            <person name="Rosling A."/>
            <person name="Salamov A."/>
            <person name="Schmidt O."/>
            <person name="Schmutz J."/>
            <person name="Skrede I."/>
            <person name="Stenlid J."/>
            <person name="Wiebenga A."/>
            <person name="Xie X."/>
            <person name="Kuees U."/>
            <person name="Hibbett D.S."/>
            <person name="Hoffmeister D."/>
            <person name="Hoegberg N."/>
            <person name="Martin F."/>
            <person name="Grigoriev I.V."/>
            <person name="Watkinson S.C."/>
        </authorList>
    </citation>
    <scope>NUCLEOTIDE SEQUENCE [LARGE SCALE GENOMIC DNA]</scope>
    <source>
        <strain evidence="2">strain S7.3</strain>
    </source>
</reference>
<feature type="non-terminal residue" evidence="1">
    <location>
        <position position="1"/>
    </location>
</feature>
<proteinExistence type="predicted"/>
<dbReference type="HOGENOM" id="CLU_087375_1_0_1"/>
<dbReference type="InParanoid" id="F8Q1K1"/>
<dbReference type="AlphaFoldDB" id="F8Q1K1"/>
<dbReference type="EMBL" id="GL945481">
    <property type="protein sequence ID" value="EGN98179.1"/>
    <property type="molecule type" value="Genomic_DNA"/>
</dbReference>
<dbReference type="STRING" id="936435.F8Q1K1"/>
<dbReference type="Proteomes" id="UP000008063">
    <property type="component" value="Unassembled WGS sequence"/>
</dbReference>
<protein>
    <recommendedName>
        <fullName evidence="3">HAT C-terminal dimerisation domain-containing protein</fullName>
    </recommendedName>
</protein>
<sequence>GARKCKTSAGGVRRYQDSKDKASTANLKHHAIGCWGQETVDAVFGGQKANPPSGSIFSAFACKGQQPVQYTHRAHTNTDLLSAGRPNIELPSHFTISRDIQASFEKCQEQIGNLLQEHPGHLHFATDAWTSPNHHAFIAWTVHLEYNGQMICFLLDIIEVAKVCRVCDVGINHI</sequence>
<dbReference type="OrthoDB" id="2687121at2759"/>